<evidence type="ECO:0000256" key="2">
    <source>
        <dbReference type="ARBA" id="ARBA00022473"/>
    </source>
</evidence>
<dbReference type="PROSITE" id="PS51059">
    <property type="entry name" value="PARP_CATALYTIC"/>
    <property type="match status" value="1"/>
</dbReference>
<organism evidence="8 9">
    <name type="scientific">Thlaspi arvense</name>
    <name type="common">Field penny-cress</name>
    <dbReference type="NCBI Taxonomy" id="13288"/>
    <lineage>
        <taxon>Eukaryota</taxon>
        <taxon>Viridiplantae</taxon>
        <taxon>Streptophyta</taxon>
        <taxon>Embryophyta</taxon>
        <taxon>Tracheophyta</taxon>
        <taxon>Spermatophyta</taxon>
        <taxon>Magnoliopsida</taxon>
        <taxon>eudicotyledons</taxon>
        <taxon>Gunneridae</taxon>
        <taxon>Pentapetalae</taxon>
        <taxon>rosids</taxon>
        <taxon>malvids</taxon>
        <taxon>Brassicales</taxon>
        <taxon>Brassicaceae</taxon>
        <taxon>Thlaspideae</taxon>
        <taxon>Thlaspi</taxon>
    </lineage>
</organism>
<keyword evidence="4" id="KW-0539">Nucleus</keyword>
<feature type="domain" description="RST" evidence="7">
    <location>
        <begin position="264"/>
        <end position="335"/>
    </location>
</feature>
<dbReference type="GO" id="GO:0003950">
    <property type="term" value="F:NAD+ poly-ADP-ribosyltransferase activity"/>
    <property type="evidence" value="ECO:0007669"/>
    <property type="project" value="InterPro"/>
</dbReference>
<dbReference type="PROSITE" id="PS51879">
    <property type="entry name" value="RST"/>
    <property type="match status" value="1"/>
</dbReference>
<sequence>MDCTNPEETPINQFPATELNIYREEEEGSTISSESRSNEEFSDCDKPSSSSIANELELMELPKDDKAYELIYRHCQSNLTPQFQIVSILKNGFQSPLGQAKVKAFRIYTESVAEKNGGCCKGGGSKAAAEAARVKYGWCGVEKKELKEILMYGFSHQKLRNNNHGLLHLSPDNAPLQCLKDSPSSGDEDGVRFLLLSRVILGNSEIVVPQGSITRSYPSSQEFDSGVDSLTSPKKYIIWSTHMNTHVLPEFVVCIKAPSILRRKNPKSPWILFPVLIKSISKFLNPSQILLIRTHYRELQDRRISRSDLIQRLRSITGDRLLVYIIKSFGQKVLCIAPEESRPVTVTSRRG</sequence>
<dbReference type="PANTHER" id="PTHR32263:SF12">
    <property type="entry name" value="INACTIVE POLY [ADP-RIBOSE] POLYMERASE SRO4-RELATED"/>
    <property type="match status" value="1"/>
</dbReference>
<dbReference type="AlphaFoldDB" id="A0AAU9SH91"/>
<gene>
    <name evidence="8" type="ORF">TAV2_LOCUS17083</name>
</gene>
<keyword evidence="9" id="KW-1185">Reference proteome</keyword>
<dbReference type="Gene3D" id="3.90.228.10">
    <property type="match status" value="1"/>
</dbReference>
<feature type="compositionally biased region" description="Basic and acidic residues" evidence="5">
    <location>
        <begin position="36"/>
        <end position="46"/>
    </location>
</feature>
<dbReference type="InterPro" id="IPR022003">
    <property type="entry name" value="RST"/>
</dbReference>
<evidence type="ECO:0000259" key="6">
    <source>
        <dbReference type="PROSITE" id="PS51059"/>
    </source>
</evidence>
<dbReference type="Pfam" id="PF12174">
    <property type="entry name" value="RST"/>
    <property type="match status" value="1"/>
</dbReference>
<evidence type="ECO:0000313" key="9">
    <source>
        <dbReference type="Proteomes" id="UP000836841"/>
    </source>
</evidence>
<feature type="domain" description="PARP catalytic" evidence="6">
    <location>
        <begin position="46"/>
        <end position="276"/>
    </location>
</feature>
<comment type="subcellular location">
    <subcellularLocation>
        <location evidence="1">Nucleus</location>
    </subcellularLocation>
</comment>
<dbReference type="InterPro" id="IPR044964">
    <property type="entry name" value="RCD1/SRO1-5"/>
</dbReference>
<proteinExistence type="predicted"/>
<evidence type="ECO:0000256" key="3">
    <source>
        <dbReference type="ARBA" id="ARBA00023016"/>
    </source>
</evidence>
<dbReference type="Proteomes" id="UP000836841">
    <property type="component" value="Chromosome 5"/>
</dbReference>
<reference evidence="8 9" key="1">
    <citation type="submission" date="2022-03" db="EMBL/GenBank/DDBJ databases">
        <authorList>
            <person name="Nunn A."/>
            <person name="Chopra R."/>
            <person name="Nunn A."/>
            <person name="Contreras Garrido A."/>
        </authorList>
    </citation>
    <scope>NUCLEOTIDE SEQUENCE [LARGE SCALE GENOMIC DNA]</scope>
</reference>
<keyword evidence="3" id="KW-0346">Stress response</keyword>
<dbReference type="SUPFAM" id="SSF56399">
    <property type="entry name" value="ADP-ribosylation"/>
    <property type="match status" value="1"/>
</dbReference>
<dbReference type="EMBL" id="OU466861">
    <property type="protein sequence ID" value="CAH2064998.1"/>
    <property type="molecule type" value="Genomic_DNA"/>
</dbReference>
<evidence type="ECO:0000256" key="1">
    <source>
        <dbReference type="ARBA" id="ARBA00004123"/>
    </source>
</evidence>
<name>A0AAU9SH91_THLAR</name>
<feature type="compositionally biased region" description="Polar residues" evidence="5">
    <location>
        <begin position="1"/>
        <end position="15"/>
    </location>
</feature>
<dbReference type="InterPro" id="IPR012317">
    <property type="entry name" value="Poly(ADP-ribose)pol_cat_dom"/>
</dbReference>
<evidence type="ECO:0000256" key="4">
    <source>
        <dbReference type="ARBA" id="ARBA00023242"/>
    </source>
</evidence>
<accession>A0AAU9SH91</accession>
<evidence type="ECO:0000256" key="5">
    <source>
        <dbReference type="SAM" id="MobiDB-lite"/>
    </source>
</evidence>
<evidence type="ECO:0008006" key="10">
    <source>
        <dbReference type="Google" id="ProtNLM"/>
    </source>
</evidence>
<keyword evidence="2" id="KW-0217">Developmental protein</keyword>
<evidence type="ECO:0000313" key="8">
    <source>
        <dbReference type="EMBL" id="CAH2064998.1"/>
    </source>
</evidence>
<dbReference type="GO" id="GO:0005634">
    <property type="term" value="C:nucleus"/>
    <property type="evidence" value="ECO:0007669"/>
    <property type="project" value="UniProtKB-SubCell"/>
</dbReference>
<feature type="region of interest" description="Disordered" evidence="5">
    <location>
        <begin position="1"/>
        <end position="49"/>
    </location>
</feature>
<evidence type="ECO:0000259" key="7">
    <source>
        <dbReference type="PROSITE" id="PS51879"/>
    </source>
</evidence>
<protein>
    <recommendedName>
        <fullName evidence="10">Inactive poly [ADP-ribose] polymerase SRO5</fullName>
    </recommendedName>
</protein>
<dbReference type="PANTHER" id="PTHR32263">
    <property type="entry name" value="INACTIVE POLY [ADP-RIBOSE] POLYMERASE SRO4-RELATED"/>
    <property type="match status" value="1"/>
</dbReference>